<comment type="caution">
    <text evidence="9">The sequence shown here is derived from an EMBL/GenBank/DDBJ whole genome shotgun (WGS) entry which is preliminary data.</text>
</comment>
<protein>
    <submittedName>
        <fullName evidence="9">Uncharacterized protein</fullName>
    </submittedName>
</protein>
<evidence type="ECO:0000256" key="3">
    <source>
        <dbReference type="ARBA" id="ARBA00022729"/>
    </source>
</evidence>
<dbReference type="InterPro" id="IPR000209">
    <property type="entry name" value="Peptidase_S8/S53_dom"/>
</dbReference>
<keyword evidence="4" id="KW-0378">Hydrolase</keyword>
<dbReference type="AlphaFoldDB" id="A0AAV5DLE1"/>
<gene>
    <name evidence="9" type="primary">ga29494</name>
    <name evidence="9" type="ORF">PR202_ga29494</name>
</gene>
<name>A0AAV5DLE1_ELECO</name>
<proteinExistence type="inferred from homology"/>
<evidence type="ECO:0000256" key="5">
    <source>
        <dbReference type="ARBA" id="ARBA00022825"/>
    </source>
</evidence>
<dbReference type="InterPro" id="IPR041469">
    <property type="entry name" value="Subtilisin-like_FN3"/>
</dbReference>
<dbReference type="GO" id="GO:0006508">
    <property type="term" value="P:proteolysis"/>
    <property type="evidence" value="ECO:0007669"/>
    <property type="project" value="UniProtKB-KW"/>
</dbReference>
<feature type="domain" description="Subtilisin-like protease fibronectin type-III" evidence="8">
    <location>
        <begin position="161"/>
        <end position="259"/>
    </location>
</feature>
<evidence type="ECO:0000256" key="1">
    <source>
        <dbReference type="ARBA" id="ARBA00011073"/>
    </source>
</evidence>
<evidence type="ECO:0000313" key="10">
    <source>
        <dbReference type="Proteomes" id="UP001054889"/>
    </source>
</evidence>
<dbReference type="Gene3D" id="3.50.30.30">
    <property type="match status" value="1"/>
</dbReference>
<dbReference type="InterPro" id="IPR045051">
    <property type="entry name" value="SBT"/>
</dbReference>
<dbReference type="Pfam" id="PF17766">
    <property type="entry name" value="fn3_6"/>
    <property type="match status" value="1"/>
</dbReference>
<dbReference type="Gene3D" id="2.60.40.2310">
    <property type="match status" value="1"/>
</dbReference>
<organism evidence="9 10">
    <name type="scientific">Eleusine coracana subsp. coracana</name>
    <dbReference type="NCBI Taxonomy" id="191504"/>
    <lineage>
        <taxon>Eukaryota</taxon>
        <taxon>Viridiplantae</taxon>
        <taxon>Streptophyta</taxon>
        <taxon>Embryophyta</taxon>
        <taxon>Tracheophyta</taxon>
        <taxon>Spermatophyta</taxon>
        <taxon>Magnoliopsida</taxon>
        <taxon>Liliopsida</taxon>
        <taxon>Poales</taxon>
        <taxon>Poaceae</taxon>
        <taxon>PACMAD clade</taxon>
        <taxon>Chloridoideae</taxon>
        <taxon>Cynodonteae</taxon>
        <taxon>Eleusininae</taxon>
        <taxon>Eleusine</taxon>
    </lineage>
</organism>
<dbReference type="GO" id="GO:0004252">
    <property type="term" value="F:serine-type endopeptidase activity"/>
    <property type="evidence" value="ECO:0007669"/>
    <property type="project" value="InterPro"/>
</dbReference>
<dbReference type="Pfam" id="PF00082">
    <property type="entry name" value="Peptidase_S8"/>
    <property type="match status" value="1"/>
</dbReference>
<evidence type="ECO:0000256" key="6">
    <source>
        <dbReference type="PROSITE-ProRule" id="PRU01240"/>
    </source>
</evidence>
<comment type="similarity">
    <text evidence="1 6">Belongs to the peptidase S8 family.</text>
</comment>
<dbReference type="EMBL" id="BQKI01000018">
    <property type="protein sequence ID" value="GJN11313.1"/>
    <property type="molecule type" value="Genomic_DNA"/>
</dbReference>
<dbReference type="Proteomes" id="UP001054889">
    <property type="component" value="Unassembled WGS sequence"/>
</dbReference>
<dbReference type="PROSITE" id="PS51892">
    <property type="entry name" value="SUBTILASE"/>
    <property type="match status" value="1"/>
</dbReference>
<keyword evidence="10" id="KW-1185">Reference proteome</keyword>
<comment type="caution">
    <text evidence="6">Lacks conserved residue(s) required for the propagation of feature annotation.</text>
</comment>
<keyword evidence="5" id="KW-0720">Serine protease</keyword>
<accession>A0AAV5DLE1</accession>
<keyword evidence="2" id="KW-0645">Protease</keyword>
<dbReference type="InterPro" id="IPR023828">
    <property type="entry name" value="Peptidase_S8_Ser-AS"/>
</dbReference>
<dbReference type="PANTHER" id="PTHR10795">
    <property type="entry name" value="PROPROTEIN CONVERTASE SUBTILISIN/KEXIN"/>
    <property type="match status" value="1"/>
</dbReference>
<evidence type="ECO:0000256" key="4">
    <source>
        <dbReference type="ARBA" id="ARBA00022801"/>
    </source>
</evidence>
<dbReference type="SUPFAM" id="SSF52743">
    <property type="entry name" value="Subtilisin-like"/>
    <property type="match status" value="1"/>
</dbReference>
<dbReference type="Gene3D" id="3.40.50.200">
    <property type="entry name" value="Peptidase S8/S53 domain"/>
    <property type="match status" value="1"/>
</dbReference>
<evidence type="ECO:0000259" key="8">
    <source>
        <dbReference type="Pfam" id="PF17766"/>
    </source>
</evidence>
<dbReference type="InterPro" id="IPR036852">
    <property type="entry name" value="Peptidase_S8/S53_dom_sf"/>
</dbReference>
<feature type="domain" description="Peptidase S8/S53" evidence="7">
    <location>
        <begin position="24"/>
        <end position="126"/>
    </location>
</feature>
<dbReference type="PROSITE" id="PS00138">
    <property type="entry name" value="SUBTILASE_SER"/>
    <property type="match status" value="1"/>
</dbReference>
<evidence type="ECO:0000256" key="2">
    <source>
        <dbReference type="ARBA" id="ARBA00022670"/>
    </source>
</evidence>
<sequence length="264" mass="29096">MASSPYPVASFAFTGHPIIGERRAPMVTGFSSRGPKAVVPELLKPDVISPGLNILAAWTGSGDDIPLYKKNHNYRFLSGTSMATPHVTGIAALNKKKHPSWTPPMIRSTVMTTARTLDNMEWDILTDSFRVATPFAAGAGHVHPQLTMDPGMDGTPDGPADLNYPFFIVIFNGHTDVLTLTQTVIKVSQNAETYNVTVVAPELVKVTVTPTTLEFKKQNEKKSYSVEFRSLARGNVTSRWDFGHISWENKDHMVRSPVAFVWKN</sequence>
<evidence type="ECO:0000259" key="7">
    <source>
        <dbReference type="Pfam" id="PF00082"/>
    </source>
</evidence>
<reference evidence="9" key="2">
    <citation type="submission" date="2021-12" db="EMBL/GenBank/DDBJ databases">
        <title>Resequencing data analysis of finger millet.</title>
        <authorList>
            <person name="Hatakeyama M."/>
            <person name="Aluri S."/>
            <person name="Balachadran M.T."/>
            <person name="Sivarajan S.R."/>
            <person name="Poveda L."/>
            <person name="Shimizu-Inatsugi R."/>
            <person name="Schlapbach R."/>
            <person name="Sreeman S.M."/>
            <person name="Shimizu K.K."/>
        </authorList>
    </citation>
    <scope>NUCLEOTIDE SEQUENCE</scope>
</reference>
<reference evidence="9" key="1">
    <citation type="journal article" date="2018" name="DNA Res.">
        <title>Multiple hybrid de novo genome assembly of finger millet, an orphan allotetraploid crop.</title>
        <authorList>
            <person name="Hatakeyama M."/>
            <person name="Aluri S."/>
            <person name="Balachadran M.T."/>
            <person name="Sivarajan S.R."/>
            <person name="Patrignani A."/>
            <person name="Gruter S."/>
            <person name="Poveda L."/>
            <person name="Shimizu-Inatsugi R."/>
            <person name="Baeten J."/>
            <person name="Francoijs K.J."/>
            <person name="Nataraja K.N."/>
            <person name="Reddy Y.A.N."/>
            <person name="Phadnis S."/>
            <person name="Ravikumar R.L."/>
            <person name="Schlapbach R."/>
            <person name="Sreeman S.M."/>
            <person name="Shimizu K.K."/>
        </authorList>
    </citation>
    <scope>NUCLEOTIDE SEQUENCE</scope>
</reference>
<keyword evidence="3" id="KW-0732">Signal</keyword>
<evidence type="ECO:0000313" key="9">
    <source>
        <dbReference type="EMBL" id="GJN11313.1"/>
    </source>
</evidence>